<dbReference type="FunFam" id="1.10.287.70:FF:000028">
    <property type="entry name" value="potassium voltage-gated channel subfamily D member 3"/>
    <property type="match status" value="1"/>
</dbReference>
<dbReference type="Proteomes" id="UP000564378">
    <property type="component" value="Unassembled WGS sequence"/>
</dbReference>
<evidence type="ECO:0000256" key="2">
    <source>
        <dbReference type="ARBA" id="ARBA00022448"/>
    </source>
</evidence>
<dbReference type="Pfam" id="PF00520">
    <property type="entry name" value="Ion_trans"/>
    <property type="match status" value="1"/>
</dbReference>
<dbReference type="Gene3D" id="1.10.287.70">
    <property type="match status" value="1"/>
</dbReference>
<accession>A0A842I299</accession>
<keyword evidence="11" id="KW-0407">Ion channel</keyword>
<dbReference type="InterPro" id="IPR005821">
    <property type="entry name" value="Ion_trans_dom"/>
</dbReference>
<dbReference type="PANTHER" id="PTHR11537">
    <property type="entry name" value="VOLTAGE-GATED POTASSIUM CHANNEL"/>
    <property type="match status" value="1"/>
</dbReference>
<comment type="subcellular location">
    <subcellularLocation>
        <location evidence="1">Membrane</location>
        <topology evidence="1">Multi-pass membrane protein</topology>
    </subcellularLocation>
</comment>
<feature type="transmembrane region" description="Helical" evidence="12">
    <location>
        <begin position="25"/>
        <end position="43"/>
    </location>
</feature>
<keyword evidence="7" id="KW-0630">Potassium</keyword>
<keyword evidence="10 12" id="KW-0472">Membrane</keyword>
<keyword evidence="5" id="KW-0631">Potassium channel</keyword>
<keyword evidence="6" id="KW-0851">Voltage-gated channel</keyword>
<reference evidence="14 15" key="1">
    <citation type="submission" date="2020-08" db="EMBL/GenBank/DDBJ databases">
        <title>Draft genome sequence of Parasphingopyxis sp. GrpM-11.</title>
        <authorList>
            <person name="Oh J."/>
            <person name="Roh D.-H."/>
        </authorList>
    </citation>
    <scope>NUCLEOTIDE SEQUENCE [LARGE SCALE GENOMIC DNA]</scope>
    <source>
        <strain evidence="14 15">GrpM-11</strain>
    </source>
</reference>
<sequence length="253" mass="28394">MAIRSIRATVYYHLEPRARPRGLSLANKLIALVILTAAFLAILETEDSLREPHETLFVSIQLGFGVFFLIEYVLRIWAAADDPRFQGKRLGRLHWMLTPSAIIDLVALAPLFVTFASTGLYWVRFARILRILRIVRLGRMSRAFDSIIHALYERRFELFIAFIIAFLLMLFSATLLYFAEGEAQPEAFGSIPRSMWWAIVTLTTIGYGDVYPVTFLGKACAALIAISGIGVIAMPTGILAAAFSDAMQKRDDE</sequence>
<dbReference type="RefSeq" id="WP_185801648.1">
    <property type="nucleotide sequence ID" value="NZ_JACJVJ010000002.1"/>
</dbReference>
<comment type="caution">
    <text evidence="14">The sequence shown here is derived from an EMBL/GenBank/DDBJ whole genome shotgun (WGS) entry which is preliminary data.</text>
</comment>
<feature type="transmembrane region" description="Helical" evidence="12">
    <location>
        <begin position="156"/>
        <end position="179"/>
    </location>
</feature>
<dbReference type="PANTHER" id="PTHR11537:SF254">
    <property type="entry name" value="POTASSIUM VOLTAGE-GATED CHANNEL PROTEIN SHAB"/>
    <property type="match status" value="1"/>
</dbReference>
<evidence type="ECO:0000256" key="4">
    <source>
        <dbReference type="ARBA" id="ARBA00022692"/>
    </source>
</evidence>
<feature type="transmembrane region" description="Helical" evidence="12">
    <location>
        <begin position="95"/>
        <end position="113"/>
    </location>
</feature>
<dbReference type="GO" id="GO:0005249">
    <property type="term" value="F:voltage-gated potassium channel activity"/>
    <property type="evidence" value="ECO:0007669"/>
    <property type="project" value="InterPro"/>
</dbReference>
<evidence type="ECO:0000256" key="3">
    <source>
        <dbReference type="ARBA" id="ARBA00022538"/>
    </source>
</evidence>
<keyword evidence="9" id="KW-0406">Ion transport</keyword>
<evidence type="ECO:0000256" key="1">
    <source>
        <dbReference type="ARBA" id="ARBA00004141"/>
    </source>
</evidence>
<evidence type="ECO:0000256" key="12">
    <source>
        <dbReference type="SAM" id="Phobius"/>
    </source>
</evidence>
<dbReference type="EMBL" id="JACJVJ010000002">
    <property type="protein sequence ID" value="MBC2778390.1"/>
    <property type="molecule type" value="Genomic_DNA"/>
</dbReference>
<evidence type="ECO:0000256" key="8">
    <source>
        <dbReference type="ARBA" id="ARBA00022989"/>
    </source>
</evidence>
<keyword evidence="8 12" id="KW-1133">Transmembrane helix</keyword>
<dbReference type="Gene3D" id="1.20.120.350">
    <property type="entry name" value="Voltage-gated potassium channels. Chain C"/>
    <property type="match status" value="1"/>
</dbReference>
<proteinExistence type="predicted"/>
<name>A0A842I299_9SPHN</name>
<organism evidence="14 15">
    <name type="scientific">Parasphingopyxis marina</name>
    <dbReference type="NCBI Taxonomy" id="2761622"/>
    <lineage>
        <taxon>Bacteria</taxon>
        <taxon>Pseudomonadati</taxon>
        <taxon>Pseudomonadota</taxon>
        <taxon>Alphaproteobacteria</taxon>
        <taxon>Sphingomonadales</taxon>
        <taxon>Sphingomonadaceae</taxon>
        <taxon>Parasphingopyxis</taxon>
    </lineage>
</organism>
<dbReference type="InterPro" id="IPR028325">
    <property type="entry name" value="VG_K_chnl"/>
</dbReference>
<evidence type="ECO:0000259" key="13">
    <source>
        <dbReference type="Pfam" id="PF00520"/>
    </source>
</evidence>
<protein>
    <submittedName>
        <fullName evidence="14">Ion transporter</fullName>
    </submittedName>
</protein>
<keyword evidence="4 12" id="KW-0812">Transmembrane</keyword>
<dbReference type="PRINTS" id="PR00169">
    <property type="entry name" value="KCHANNEL"/>
</dbReference>
<evidence type="ECO:0000256" key="9">
    <source>
        <dbReference type="ARBA" id="ARBA00023065"/>
    </source>
</evidence>
<feature type="domain" description="Ion transport" evidence="13">
    <location>
        <begin position="29"/>
        <end position="250"/>
    </location>
</feature>
<feature type="transmembrane region" description="Helical" evidence="12">
    <location>
        <begin position="194"/>
        <end position="213"/>
    </location>
</feature>
<dbReference type="InterPro" id="IPR027359">
    <property type="entry name" value="Volt_channel_dom_sf"/>
</dbReference>
<keyword evidence="15" id="KW-1185">Reference proteome</keyword>
<feature type="transmembrane region" description="Helical" evidence="12">
    <location>
        <begin position="220"/>
        <end position="243"/>
    </location>
</feature>
<evidence type="ECO:0000256" key="5">
    <source>
        <dbReference type="ARBA" id="ARBA00022826"/>
    </source>
</evidence>
<evidence type="ECO:0000256" key="10">
    <source>
        <dbReference type="ARBA" id="ARBA00023136"/>
    </source>
</evidence>
<gene>
    <name evidence="14" type="ORF">H6P80_12255</name>
</gene>
<evidence type="ECO:0000256" key="6">
    <source>
        <dbReference type="ARBA" id="ARBA00022882"/>
    </source>
</evidence>
<keyword evidence="2" id="KW-0813">Transport</keyword>
<evidence type="ECO:0000256" key="11">
    <source>
        <dbReference type="ARBA" id="ARBA00023303"/>
    </source>
</evidence>
<keyword evidence="3" id="KW-0633">Potassium transport</keyword>
<evidence type="ECO:0000256" key="7">
    <source>
        <dbReference type="ARBA" id="ARBA00022958"/>
    </source>
</evidence>
<evidence type="ECO:0000313" key="14">
    <source>
        <dbReference type="EMBL" id="MBC2778390.1"/>
    </source>
</evidence>
<dbReference type="GO" id="GO:0001508">
    <property type="term" value="P:action potential"/>
    <property type="evidence" value="ECO:0007669"/>
    <property type="project" value="TreeGrafter"/>
</dbReference>
<dbReference type="GO" id="GO:0008076">
    <property type="term" value="C:voltage-gated potassium channel complex"/>
    <property type="evidence" value="ECO:0007669"/>
    <property type="project" value="InterPro"/>
</dbReference>
<dbReference type="SUPFAM" id="SSF81324">
    <property type="entry name" value="Voltage-gated potassium channels"/>
    <property type="match status" value="1"/>
</dbReference>
<evidence type="ECO:0000313" key="15">
    <source>
        <dbReference type="Proteomes" id="UP000564378"/>
    </source>
</evidence>
<dbReference type="AlphaFoldDB" id="A0A842I299"/>